<dbReference type="SUPFAM" id="SSF52540">
    <property type="entry name" value="P-loop containing nucleoside triphosphate hydrolases"/>
    <property type="match status" value="1"/>
</dbReference>
<dbReference type="SUPFAM" id="SSF101288">
    <property type="entry name" value="L27 domain"/>
    <property type="match status" value="2"/>
</dbReference>
<dbReference type="PANTHER" id="PTHR23122">
    <property type="entry name" value="MEMBRANE-ASSOCIATED GUANYLATE KINASE MAGUK"/>
    <property type="match status" value="1"/>
</dbReference>
<evidence type="ECO:0000256" key="7">
    <source>
        <dbReference type="ARBA" id="ARBA00022475"/>
    </source>
</evidence>
<dbReference type="Gene3D" id="3.40.50.300">
    <property type="entry name" value="P-loop containing nucleotide triphosphate hydrolases"/>
    <property type="match status" value="1"/>
</dbReference>
<evidence type="ECO:0000256" key="6">
    <source>
        <dbReference type="ARBA" id="ARBA00022443"/>
    </source>
</evidence>
<feature type="region of interest" description="Disordered" evidence="17">
    <location>
        <begin position="1"/>
        <end position="24"/>
    </location>
</feature>
<name>A0A836D0J5_SHEEP</name>
<evidence type="ECO:0000313" key="22">
    <source>
        <dbReference type="EMBL" id="KAG5206816.1"/>
    </source>
</evidence>
<evidence type="ECO:0000256" key="13">
    <source>
        <dbReference type="ARBA" id="ARBA00024392"/>
    </source>
</evidence>
<evidence type="ECO:0000256" key="11">
    <source>
        <dbReference type="ARBA" id="ARBA00022949"/>
    </source>
</evidence>
<dbReference type="CDD" id="cd06798">
    <property type="entry name" value="PDZ_MPP5-like"/>
    <property type="match status" value="1"/>
</dbReference>
<evidence type="ECO:0000256" key="5">
    <source>
        <dbReference type="ARBA" id="ARBA00022427"/>
    </source>
</evidence>
<dbReference type="FunFam" id="2.30.30.40:FF:000105">
    <property type="entry name" value="MAGUK p55 subfamily member 5"/>
    <property type="match status" value="1"/>
</dbReference>
<dbReference type="InterPro" id="IPR027417">
    <property type="entry name" value="P-loop_NTPase"/>
</dbReference>
<accession>A0A836D0J5</accession>
<proteinExistence type="inferred from homology"/>
<dbReference type="InterPro" id="IPR015145">
    <property type="entry name" value="L27_N"/>
</dbReference>
<dbReference type="Pfam" id="PF00625">
    <property type="entry name" value="Guanylate_kin"/>
    <property type="match status" value="1"/>
</dbReference>
<dbReference type="SUPFAM" id="SSF50044">
    <property type="entry name" value="SH3-domain"/>
    <property type="match status" value="1"/>
</dbReference>
<dbReference type="PROSITE" id="PS51022">
    <property type="entry name" value="L27"/>
    <property type="match status" value="2"/>
</dbReference>
<dbReference type="Pfam" id="PF00595">
    <property type="entry name" value="PDZ"/>
    <property type="match status" value="1"/>
</dbReference>
<dbReference type="GO" id="GO:0048699">
    <property type="term" value="P:generation of neurons"/>
    <property type="evidence" value="ECO:0007669"/>
    <property type="project" value="UniProtKB-ARBA"/>
</dbReference>
<evidence type="ECO:0000256" key="17">
    <source>
        <dbReference type="SAM" id="MobiDB-lite"/>
    </source>
</evidence>
<dbReference type="InterPro" id="IPR036892">
    <property type="entry name" value="L27_dom_sf"/>
</dbReference>
<reference evidence="22 23" key="1">
    <citation type="submission" date="2020-12" db="EMBL/GenBank/DDBJ databases">
        <title>De novo assembly of Tibetan sheep genome.</title>
        <authorList>
            <person name="Li X."/>
        </authorList>
    </citation>
    <scope>NUCLEOTIDE SEQUENCE [LARGE SCALE GENOMIC DNA]</scope>
    <source>
        <tissue evidence="22">Heart</tissue>
    </source>
</reference>
<dbReference type="InterPro" id="IPR001452">
    <property type="entry name" value="SH3_domain"/>
</dbReference>
<feature type="region of interest" description="Disordered" evidence="17">
    <location>
        <begin position="519"/>
        <end position="542"/>
    </location>
</feature>
<dbReference type="InterPro" id="IPR004172">
    <property type="entry name" value="L27_dom"/>
</dbReference>
<dbReference type="Pfam" id="PF12480">
    <property type="entry name" value="GARIL_Rab2_bd"/>
    <property type="match status" value="1"/>
</dbReference>
<dbReference type="EMBL" id="JAEMGP010000007">
    <property type="protein sequence ID" value="KAG5206816.1"/>
    <property type="molecule type" value="Genomic_DNA"/>
</dbReference>
<dbReference type="GO" id="GO:0016324">
    <property type="term" value="C:apical plasma membrane"/>
    <property type="evidence" value="ECO:0007669"/>
    <property type="project" value="UniProtKB-SubCell"/>
</dbReference>
<dbReference type="CDD" id="cd00071">
    <property type="entry name" value="GMPK"/>
    <property type="match status" value="1"/>
</dbReference>
<evidence type="ECO:0000256" key="1">
    <source>
        <dbReference type="ARBA" id="ARBA00004202"/>
    </source>
</evidence>
<dbReference type="GO" id="GO:0007420">
    <property type="term" value="P:brain development"/>
    <property type="evidence" value="ECO:0007669"/>
    <property type="project" value="UniProtKB-ARBA"/>
</dbReference>
<evidence type="ECO:0000256" key="9">
    <source>
        <dbReference type="ARBA" id="ARBA00022741"/>
    </source>
</evidence>
<dbReference type="Pfam" id="PF02828">
    <property type="entry name" value="L27"/>
    <property type="match status" value="1"/>
</dbReference>
<dbReference type="InterPro" id="IPR008144">
    <property type="entry name" value="Guanylate_kin-like_dom"/>
</dbReference>
<dbReference type="PROSITE" id="PS50002">
    <property type="entry name" value="SH3"/>
    <property type="match status" value="1"/>
</dbReference>
<dbReference type="InterPro" id="IPR001478">
    <property type="entry name" value="PDZ"/>
</dbReference>
<dbReference type="Pfam" id="PF07653">
    <property type="entry name" value="SH3_2"/>
    <property type="match status" value="1"/>
</dbReference>
<keyword evidence="10" id="KW-0067">ATP-binding</keyword>
<dbReference type="PROSITE" id="PS50052">
    <property type="entry name" value="GUANYLATE_KINASE_2"/>
    <property type="match status" value="1"/>
</dbReference>
<keyword evidence="9" id="KW-0547">Nucleotide-binding</keyword>
<evidence type="ECO:0000259" key="21">
    <source>
        <dbReference type="PROSITE" id="PS51022"/>
    </source>
</evidence>
<dbReference type="SMART" id="SM00326">
    <property type="entry name" value="SH3"/>
    <property type="match status" value="1"/>
</dbReference>
<evidence type="ECO:0000256" key="14">
    <source>
        <dbReference type="ARBA" id="ARBA00031033"/>
    </source>
</evidence>
<evidence type="ECO:0000313" key="23">
    <source>
        <dbReference type="Proteomes" id="UP000664991"/>
    </source>
</evidence>
<dbReference type="PROSITE" id="PS50106">
    <property type="entry name" value="PDZ"/>
    <property type="match status" value="1"/>
</dbReference>
<dbReference type="GO" id="GO:0005923">
    <property type="term" value="C:bicellular tight junction"/>
    <property type="evidence" value="ECO:0007669"/>
    <property type="project" value="UniProtKB-SubCell"/>
</dbReference>
<dbReference type="Pfam" id="PF09060">
    <property type="entry name" value="L27_N"/>
    <property type="match status" value="1"/>
</dbReference>
<gene>
    <name evidence="22" type="ORF">JEQ12_018389</name>
</gene>
<evidence type="ECO:0000256" key="2">
    <source>
        <dbReference type="ARBA" id="ARBA00004221"/>
    </source>
</evidence>
<keyword evidence="6 16" id="KW-0728">SH3 domain</keyword>
<dbReference type="InterPro" id="IPR008145">
    <property type="entry name" value="GK/Ca_channel_bsu"/>
</dbReference>
<keyword evidence="8" id="KW-0677">Repeat</keyword>
<dbReference type="SMART" id="SM00228">
    <property type="entry name" value="PDZ"/>
    <property type="match status" value="1"/>
</dbReference>
<evidence type="ECO:0000256" key="12">
    <source>
        <dbReference type="ARBA" id="ARBA00023136"/>
    </source>
</evidence>
<dbReference type="InterPro" id="IPR035601">
    <property type="entry name" value="MPP5_SH3"/>
</dbReference>
<keyword evidence="5" id="KW-0796">Tight junction</keyword>
<evidence type="ECO:0000256" key="8">
    <source>
        <dbReference type="ARBA" id="ARBA00022737"/>
    </source>
</evidence>
<evidence type="ECO:0000256" key="16">
    <source>
        <dbReference type="PROSITE-ProRule" id="PRU00192"/>
    </source>
</evidence>
<comment type="subcellular location">
    <subcellularLocation>
        <location evidence="2">Apical cell membrane</location>
    </subcellularLocation>
    <subcellularLocation>
        <location evidence="3">Cell junction</location>
        <location evidence="3">Tight junction</location>
    </subcellularLocation>
    <subcellularLocation>
        <location evidence="1">Cell membrane</location>
        <topology evidence="1">Peripheral membrane protein</topology>
    </subcellularLocation>
</comment>
<dbReference type="CDD" id="cd12036">
    <property type="entry name" value="SH3_MPP5"/>
    <property type="match status" value="1"/>
</dbReference>
<keyword evidence="11" id="KW-0965">Cell junction</keyword>
<dbReference type="InterPro" id="IPR014775">
    <property type="entry name" value="L27_C"/>
</dbReference>
<evidence type="ECO:0000256" key="4">
    <source>
        <dbReference type="ARBA" id="ARBA00007014"/>
    </source>
</evidence>
<dbReference type="Proteomes" id="UP000664991">
    <property type="component" value="Unassembled WGS sequence"/>
</dbReference>
<evidence type="ECO:0000259" key="19">
    <source>
        <dbReference type="PROSITE" id="PS50052"/>
    </source>
</evidence>
<dbReference type="GO" id="GO:0005912">
    <property type="term" value="C:adherens junction"/>
    <property type="evidence" value="ECO:0007669"/>
    <property type="project" value="UniProtKB-ARBA"/>
</dbReference>
<dbReference type="Gene3D" id="1.10.287.650">
    <property type="entry name" value="L27 domain"/>
    <property type="match status" value="2"/>
</dbReference>
<dbReference type="FunFam" id="2.30.42.10:FF:000088">
    <property type="entry name" value="MAGUK p55 subfamily member 5"/>
    <property type="match status" value="1"/>
</dbReference>
<feature type="domain" description="L27" evidence="21">
    <location>
        <begin position="584"/>
        <end position="641"/>
    </location>
</feature>
<dbReference type="GO" id="GO:0005524">
    <property type="term" value="F:ATP binding"/>
    <property type="evidence" value="ECO:0007669"/>
    <property type="project" value="UniProtKB-KW"/>
</dbReference>
<keyword evidence="12" id="KW-0472">Membrane</keyword>
<dbReference type="InterPro" id="IPR022168">
    <property type="entry name" value="GARIL-like_Rab2B-bd"/>
</dbReference>
<feature type="compositionally biased region" description="Basic and acidic residues" evidence="17">
    <location>
        <begin position="353"/>
        <end position="369"/>
    </location>
</feature>
<dbReference type="SMART" id="SM00072">
    <property type="entry name" value="GuKc"/>
    <property type="match status" value="1"/>
</dbReference>
<organism evidence="22 23">
    <name type="scientific">Ovis aries</name>
    <name type="common">Sheep</name>
    <dbReference type="NCBI Taxonomy" id="9940"/>
    <lineage>
        <taxon>Eukaryota</taxon>
        <taxon>Metazoa</taxon>
        <taxon>Chordata</taxon>
        <taxon>Craniata</taxon>
        <taxon>Vertebrata</taxon>
        <taxon>Euteleostomi</taxon>
        <taxon>Mammalia</taxon>
        <taxon>Eutheria</taxon>
        <taxon>Laurasiatheria</taxon>
        <taxon>Artiodactyla</taxon>
        <taxon>Ruminantia</taxon>
        <taxon>Pecora</taxon>
        <taxon>Bovidae</taxon>
        <taxon>Caprinae</taxon>
        <taxon>Ovis</taxon>
    </lineage>
</organism>
<keyword evidence="7" id="KW-1003">Cell membrane</keyword>
<dbReference type="InterPro" id="IPR036028">
    <property type="entry name" value="SH3-like_dom_sf"/>
</dbReference>
<feature type="domain" description="PDZ" evidence="20">
    <location>
        <begin position="720"/>
        <end position="800"/>
    </location>
</feature>
<dbReference type="SMART" id="SM00569">
    <property type="entry name" value="L27"/>
    <property type="match status" value="2"/>
</dbReference>
<feature type="compositionally biased region" description="Basic and acidic residues" evidence="17">
    <location>
        <begin position="376"/>
        <end position="387"/>
    </location>
</feature>
<evidence type="ECO:0000259" key="18">
    <source>
        <dbReference type="PROSITE" id="PS50002"/>
    </source>
</evidence>
<dbReference type="PROSITE" id="PS00856">
    <property type="entry name" value="GUANYLATE_KINASE_1"/>
    <property type="match status" value="1"/>
</dbReference>
<dbReference type="InterPro" id="IPR050716">
    <property type="entry name" value="MAGUK"/>
</dbReference>
<evidence type="ECO:0000259" key="20">
    <source>
        <dbReference type="PROSITE" id="PS50106"/>
    </source>
</evidence>
<feature type="domain" description="SH3" evidence="18">
    <location>
        <begin position="809"/>
        <end position="881"/>
    </location>
</feature>
<feature type="region of interest" description="Disordered" evidence="17">
    <location>
        <begin position="343"/>
        <end position="391"/>
    </location>
</feature>
<evidence type="ECO:0000256" key="10">
    <source>
        <dbReference type="ARBA" id="ARBA00022840"/>
    </source>
</evidence>
<sequence length="1139" mass="129185">MKKSNRKSPTRIDEKDDICVPDSKDPGELQNMLNGGEYAPFVSPPILESNFIQVNRRGESIYLHNRANWVTVGICSSSPTIKTPNVMLLAHLTPTAQKDSEPLFKSLLTSPSPENLVLTRFLPLQFVTLSVHDAENMRIKVKLVSGRAYYLQLCAPACKQDTLFCQWVELISLLNKEKAKASKVSEVSSLSEITNSTDITGSVDIMDIAAFPAIQTSHLSTCSNPNNDVESIDFSEFTDITDVTDVTDIPENEVTEAPDINIVTEVTEVTDICEVTASSGVRVVFENDDILKAKQEEKEKMENILKSGCLRDTKSKNEFRESSKHVTISNLTLTFEGERCFQTTLTPEEDETDKSKEMSNRPSEIRTMDSESTTLKAEESRSRRTDSDTSGTSGMLVIGVFEVVRKSEFCEKNQKRTKKIVDKNFPICIILGPRFLQLPSNWSHCHPSVSPLAFYQRDIYLKITMTTSHMNGHVTEESDNGVKNVDLASPEEHQKHREMAVDCPGDLGTRMMPVRRSAQLERIRQQQEDMRRRREEEGKKQELDLNSSMRLKKLAQIPPKTGIDNPIFDTEEGIVLESPHYAVKILEVEDLFSSLKHIQHTLVDSQSQEDISLLLQLVQNKDFQNAFKIHNAVTVHMNKASPPFPLISNAQDLAQEVQTVLKPVHQKEGQELTALLNAPHIQALLLAHDKVAEQEMQLEPITDERVYESFGQYGGETVKIVRIEKARDIPLGATVRNEMDSVIISRIVKGGAAEKSGLLHEGDEVLEINGIEIRGKDVNEVFDLLSDMHGTLTFVLIPSQQIKPPPAKETVIHVKAHFDYDPSDDPYVPCRELGLSFQKGDILHVISQEDPNWWQAYREGDEDNQPLAGLVPGKSFQQQREAMKQTIEEDKEPEKSGKLWCAKKNKKKRKKVLYNANKNDDYDNEEILTYEEMSLYHQPANRKRPIILIGPQNCGQNELRQRLMNKEKDRFASAVPHTTRNRRDHEVAGRDYHFVSRQAFEADIAAGKFIEHGEFEKNLYGTSIDSVRQVINSGKICLLSLRTQSLKTLRNSDLKPYIIFIAPPSQERLRALLAKEGKNPKPEELREIIEKTREMEQNNGHYFDTAIVNSDLDKAYQELLRLINKLDTEPQWVPSTWLR</sequence>
<comment type="similarity">
    <text evidence="4">Belongs to the MAGUK family.</text>
</comment>
<dbReference type="Gene3D" id="2.30.42.10">
    <property type="match status" value="1"/>
</dbReference>
<feature type="domain" description="Guanylate kinase-like" evidence="19">
    <location>
        <begin position="943"/>
        <end position="1124"/>
    </location>
</feature>
<dbReference type="AlphaFoldDB" id="A0A836D0J5"/>
<dbReference type="GO" id="GO:0008104">
    <property type="term" value="P:intracellular protein localization"/>
    <property type="evidence" value="ECO:0007669"/>
    <property type="project" value="UniProtKB-ARBA"/>
</dbReference>
<dbReference type="SUPFAM" id="SSF50156">
    <property type="entry name" value="PDZ domain-like"/>
    <property type="match status" value="1"/>
</dbReference>
<dbReference type="FunFam" id="3.30.63.10:FF:000002">
    <property type="entry name" value="Guanylate kinase 1"/>
    <property type="match status" value="1"/>
</dbReference>
<protein>
    <recommendedName>
        <fullName evidence="13">Protein PALS1</fullName>
    </recommendedName>
    <alternativeName>
        <fullName evidence="15">MAGUK p55 subfamily member 5</fullName>
    </alternativeName>
    <alternativeName>
        <fullName evidence="14">Protein associated with Lin-7 1</fullName>
    </alternativeName>
</protein>
<dbReference type="InterPro" id="IPR036034">
    <property type="entry name" value="PDZ_sf"/>
</dbReference>
<feature type="compositionally biased region" description="Basic and acidic residues" evidence="17">
    <location>
        <begin position="10"/>
        <end position="24"/>
    </location>
</feature>
<dbReference type="InterPro" id="IPR020590">
    <property type="entry name" value="Guanylate_kinase_CS"/>
</dbReference>
<evidence type="ECO:0000256" key="3">
    <source>
        <dbReference type="ARBA" id="ARBA00004435"/>
    </source>
</evidence>
<evidence type="ECO:0000256" key="15">
    <source>
        <dbReference type="ARBA" id="ARBA00032294"/>
    </source>
</evidence>
<comment type="caution">
    <text evidence="22">The sequence shown here is derived from an EMBL/GenBank/DDBJ whole genome shotgun (WGS) entry which is preliminary data.</text>
</comment>
<feature type="domain" description="L27" evidence="21">
    <location>
        <begin position="643"/>
        <end position="699"/>
    </location>
</feature>
<dbReference type="FunFam" id="3.40.50.300:FF:000469">
    <property type="entry name" value="MAGUK p55 subfamily member 5"/>
    <property type="match status" value="1"/>
</dbReference>
<dbReference type="Gene3D" id="2.30.30.40">
    <property type="entry name" value="SH3 Domains"/>
    <property type="match status" value="1"/>
</dbReference>